<evidence type="ECO:0000313" key="4">
    <source>
        <dbReference type="Proteomes" id="UP000053593"/>
    </source>
</evidence>
<evidence type="ECO:0000259" key="2">
    <source>
        <dbReference type="Pfam" id="PF24883"/>
    </source>
</evidence>
<evidence type="ECO:0000313" key="3">
    <source>
        <dbReference type="EMBL" id="KIK56689.1"/>
    </source>
</evidence>
<feature type="domain" description="Nephrocystin 3-like N-terminal" evidence="2">
    <location>
        <begin position="92"/>
        <end position="127"/>
    </location>
</feature>
<accession>A0A0D0C2Y5</accession>
<keyword evidence="1" id="KW-0677">Repeat</keyword>
<dbReference type="Pfam" id="PF24883">
    <property type="entry name" value="NPHP3_N"/>
    <property type="match status" value="1"/>
</dbReference>
<dbReference type="EMBL" id="KN834796">
    <property type="protein sequence ID" value="KIK56689.1"/>
    <property type="molecule type" value="Genomic_DNA"/>
</dbReference>
<dbReference type="Proteomes" id="UP000053593">
    <property type="component" value="Unassembled WGS sequence"/>
</dbReference>
<keyword evidence="4" id="KW-1185">Reference proteome</keyword>
<name>A0A0D0C2Y5_9AGAR</name>
<dbReference type="InterPro" id="IPR056884">
    <property type="entry name" value="NPHP3-like_N"/>
</dbReference>
<protein>
    <recommendedName>
        <fullName evidence="2">Nephrocystin 3-like N-terminal domain-containing protein</fullName>
    </recommendedName>
</protein>
<dbReference type="AlphaFoldDB" id="A0A0D0C2Y5"/>
<proteinExistence type="predicted"/>
<dbReference type="HOGENOM" id="CLU_129974_0_0_1"/>
<sequence length="127" mass="14670">MSDGTITPVDYNSVNTLEQPLNINSQSSFVSSFNQAHDFVLHYPDFHHYENSTINIQYHDWKTRDLDAIRKWLNAPDSSINFNNAFDKKTLGTGKWILEHQTFLNWKKNGQRLWIQGKVGSGKTVLS</sequence>
<dbReference type="PANTHER" id="PTHR10039">
    <property type="entry name" value="AMELOGENIN"/>
    <property type="match status" value="1"/>
</dbReference>
<reference evidence="3 4" key="1">
    <citation type="submission" date="2014-04" db="EMBL/GenBank/DDBJ databases">
        <title>Evolutionary Origins and Diversification of the Mycorrhizal Mutualists.</title>
        <authorList>
            <consortium name="DOE Joint Genome Institute"/>
            <consortium name="Mycorrhizal Genomics Consortium"/>
            <person name="Kohler A."/>
            <person name="Kuo A."/>
            <person name="Nagy L.G."/>
            <person name="Floudas D."/>
            <person name="Copeland A."/>
            <person name="Barry K.W."/>
            <person name="Cichocki N."/>
            <person name="Veneault-Fourrey C."/>
            <person name="LaButti K."/>
            <person name="Lindquist E.A."/>
            <person name="Lipzen A."/>
            <person name="Lundell T."/>
            <person name="Morin E."/>
            <person name="Murat C."/>
            <person name="Riley R."/>
            <person name="Ohm R."/>
            <person name="Sun H."/>
            <person name="Tunlid A."/>
            <person name="Henrissat B."/>
            <person name="Grigoriev I.V."/>
            <person name="Hibbett D.S."/>
            <person name="Martin F."/>
        </authorList>
    </citation>
    <scope>NUCLEOTIDE SEQUENCE [LARGE SCALE GENOMIC DNA]</scope>
    <source>
        <strain evidence="3 4">FD-317 M1</strain>
    </source>
</reference>
<dbReference type="OrthoDB" id="448455at2759"/>
<evidence type="ECO:0000256" key="1">
    <source>
        <dbReference type="ARBA" id="ARBA00022737"/>
    </source>
</evidence>
<organism evidence="3 4">
    <name type="scientific">Collybiopsis luxurians FD-317 M1</name>
    <dbReference type="NCBI Taxonomy" id="944289"/>
    <lineage>
        <taxon>Eukaryota</taxon>
        <taxon>Fungi</taxon>
        <taxon>Dikarya</taxon>
        <taxon>Basidiomycota</taxon>
        <taxon>Agaricomycotina</taxon>
        <taxon>Agaricomycetes</taxon>
        <taxon>Agaricomycetidae</taxon>
        <taxon>Agaricales</taxon>
        <taxon>Marasmiineae</taxon>
        <taxon>Omphalotaceae</taxon>
        <taxon>Collybiopsis</taxon>
        <taxon>Collybiopsis luxurians</taxon>
    </lineage>
</organism>
<gene>
    <name evidence="3" type="ORF">GYMLUDRAFT_781406</name>
</gene>